<organism evidence="2 3">
    <name type="scientific">Hyunsoonleella pacifica</name>
    <dbReference type="NCBI Taxonomy" id="1080224"/>
    <lineage>
        <taxon>Bacteria</taxon>
        <taxon>Pseudomonadati</taxon>
        <taxon>Bacteroidota</taxon>
        <taxon>Flavobacteriia</taxon>
        <taxon>Flavobacteriales</taxon>
        <taxon>Flavobacteriaceae</taxon>
    </lineage>
</organism>
<dbReference type="Pfam" id="PF13585">
    <property type="entry name" value="CHU_C"/>
    <property type="match status" value="1"/>
</dbReference>
<sequence length="1365" mass="148774">MSMNKCVAILLLFFVILGVNAQVIKWQNTIGGDSIEVLWVMEKTHDGNLIIGGTSYSGISGDKTQENRRIPDPPLFSDERKGYSDFWIMKINKSTGGILWEKTIGGAWSDSLRDIKQTADGGYLLVGTSVVTSNFVSGERTASPLGASDIWLVKLDAYGTVVWDKTHGSAKSDSVLDMVETHDGGYLMVGSVVSGGASGTDILIIKIDASGNEEWQKSIVGNYSDTGISVDKTSDNGFIILAESNSSISNDKTVENIGGTDFWIIKIDSLGNIVWQRNIGGATTDSPREIIATSDGNFLALGRSESNMSGDKTENSICNSSDGWVVKIDNQGNILWDKTIGGDKYEWFGDVVETQDEGFLLGGSSVSNVSGYKTEDSRLDPGSIARCCITDYWIVKLDKYGNIEFDKTIGGYGSDSLEAMVQLDDGSYVLGGDSASDISGEKTENSQGSNDYWIVNIDIGNINNPVNTAPTFSELLACEGENVQLSIAEGTSYSWSGPNGFTSSEQNPFINILSLQNVGVYNGTTYFSDGCIETKIIDLSMHNCAQTNIPPEITATGDQSYCLGTSMSIATDFDIVDPDDTGIEAFFIQISEGYTFDEDVLLLTGNHPNITHSWDPVQAKLSFFSATASATIPYTDLIAAVRDVVYSATPNTDKVDKIFSFTIGDANFLPTTGHYYEYIPDFGITWAEARSAAASRTYFGLQGYLATITSPEEAQLTGEQAAGAGWIGGNDAATEGVWQWVTGPEAGTVFWNGGINGTSPNYANWNTSEPNNFGGNEDYAHITAPNIGTLGSWNDLPLAGDADPSSDFHPQGYIVEYGGMPGDPIVNISASTKISFPRIISPVEPTVVCGAQSINLEATPSSGQVLWFESIDASTPVFVGNTFTTPVINTAKSYFALASDNRCLEGERIEFPVVVNQVPVVEPVVTYRNCDEDGNLDGFTDFNLNEVNSIITTEDLNELNITFHLTITEAEQRLAGIEALPFNNRKANTIYARVEFADTECSSLVTINLEASTTSFPSDYIYEFETCDVDAAIDGKTEFDLTTISANFINQFPTGQNLSVHYYYTAVDAQLEENEITNTLNYQNQTPFSETLYVRVENNDNGNCFGIGPHLLLTVHPRPEFEIEQSEIFCLNGRLPVTLLTVNASNTDFTYVWKDPDGNTISNSNTATAISEGVYSVLATSQENCESEQVFYDLKISEISSITIEDVTVIDLSDNNTITIDTSGIGIGDYEFALDDELGTYQDAPVFRNILAGMHTVYVRDKNGCGTVDVEVFVMGFPKFFTPNGDSINDTWNIRGLRDIYFKNTTVFIYNRFGKLIKQFKPENGGWNGTLNGRLLATNDYWYVVNLVDEAGVARTYRGHFSLIR</sequence>
<dbReference type="OrthoDB" id="9765926at2"/>
<dbReference type="Gene3D" id="3.10.100.10">
    <property type="entry name" value="Mannose-Binding Protein A, subunit A"/>
    <property type="match status" value="1"/>
</dbReference>
<evidence type="ECO:0000259" key="1">
    <source>
        <dbReference type="PROSITE" id="PS50041"/>
    </source>
</evidence>
<dbReference type="InterPro" id="IPR034007">
    <property type="entry name" value="CTLD_bac"/>
</dbReference>
<name>A0A4Q9FN60_9FLAO</name>
<dbReference type="SUPFAM" id="SSF50998">
    <property type="entry name" value="Quinoprotein alcohol dehydrogenase-like"/>
    <property type="match status" value="1"/>
</dbReference>
<keyword evidence="3" id="KW-1185">Reference proteome</keyword>
<dbReference type="NCBIfam" id="TIGR04131">
    <property type="entry name" value="Bac_Flav_CTERM"/>
    <property type="match status" value="1"/>
</dbReference>
<dbReference type="InterPro" id="IPR016186">
    <property type="entry name" value="C-type_lectin-like/link_sf"/>
</dbReference>
<dbReference type="PROSITE" id="PS50041">
    <property type="entry name" value="C_TYPE_LECTIN_2"/>
    <property type="match status" value="1"/>
</dbReference>
<dbReference type="SUPFAM" id="SSF56436">
    <property type="entry name" value="C-type lectin-like"/>
    <property type="match status" value="1"/>
</dbReference>
<dbReference type="Gene3D" id="2.60.40.10">
    <property type="entry name" value="Immunoglobulins"/>
    <property type="match status" value="2"/>
</dbReference>
<dbReference type="InterPro" id="IPR013783">
    <property type="entry name" value="Ig-like_fold"/>
</dbReference>
<dbReference type="PANTHER" id="PTHR42754:SF1">
    <property type="entry name" value="LIPOPROTEIN"/>
    <property type="match status" value="1"/>
</dbReference>
<comment type="caution">
    <text evidence="2">The sequence shown here is derived from an EMBL/GenBank/DDBJ whole genome shotgun (WGS) entry which is preliminary data.</text>
</comment>
<reference evidence="2 3" key="1">
    <citation type="journal article" date="2015" name="Int. J. Syst. Evol. Microbiol.">
        <title>Hyunsoonleella pacifica sp. nov., isolated from seawater of South Pacific Gyre.</title>
        <authorList>
            <person name="Gao X."/>
            <person name="Zhang Z."/>
            <person name="Dai X."/>
            <person name="Zhang X.H."/>
        </authorList>
    </citation>
    <scope>NUCLEOTIDE SEQUENCE [LARGE SCALE GENOMIC DNA]</scope>
    <source>
        <strain evidence="2 3">SW033</strain>
    </source>
</reference>
<protein>
    <submittedName>
        <fullName evidence="2">T9SS type B sorting domain-containing protein</fullName>
    </submittedName>
</protein>
<proteinExistence type="predicted"/>
<gene>
    <name evidence="2" type="ORF">EYD46_09585</name>
</gene>
<evidence type="ECO:0000313" key="3">
    <source>
        <dbReference type="Proteomes" id="UP000292372"/>
    </source>
</evidence>
<dbReference type="InterPro" id="IPR001304">
    <property type="entry name" value="C-type_lectin-like"/>
</dbReference>
<dbReference type="InterPro" id="IPR011047">
    <property type="entry name" value="Quinoprotein_ADH-like_sf"/>
</dbReference>
<feature type="domain" description="C-type lectin" evidence="1">
    <location>
        <begin position="671"/>
        <end position="795"/>
    </location>
</feature>
<dbReference type="InterPro" id="IPR016187">
    <property type="entry name" value="CTDL_fold"/>
</dbReference>
<dbReference type="EMBL" id="SIRS01000004">
    <property type="protein sequence ID" value="TBN15384.1"/>
    <property type="molecule type" value="Genomic_DNA"/>
</dbReference>
<accession>A0A4Q9FN60</accession>
<dbReference type="Pfam" id="PF19081">
    <property type="entry name" value="Ig_7"/>
    <property type="match status" value="1"/>
</dbReference>
<dbReference type="PANTHER" id="PTHR42754">
    <property type="entry name" value="ENDOGLUCANASE"/>
    <property type="match status" value="1"/>
</dbReference>
<dbReference type="Proteomes" id="UP000292372">
    <property type="component" value="Unassembled WGS sequence"/>
</dbReference>
<evidence type="ECO:0000313" key="2">
    <source>
        <dbReference type="EMBL" id="TBN15384.1"/>
    </source>
</evidence>
<dbReference type="InterPro" id="IPR044023">
    <property type="entry name" value="Ig_7"/>
</dbReference>
<dbReference type="CDD" id="cd03603">
    <property type="entry name" value="CLECT_VCBS"/>
    <property type="match status" value="1"/>
</dbReference>
<dbReference type="InterPro" id="IPR026341">
    <property type="entry name" value="T9SS_type_B"/>
</dbReference>